<dbReference type="OrthoDB" id="662434at2"/>
<dbReference type="EMBL" id="FNBN01000001">
    <property type="protein sequence ID" value="SDF16851.1"/>
    <property type="molecule type" value="Genomic_DNA"/>
</dbReference>
<accession>A0A1G7IW03</accession>
<evidence type="ECO:0000313" key="2">
    <source>
        <dbReference type="EMBL" id="SDF16851.1"/>
    </source>
</evidence>
<name>A0A1G7IW03_CHIFI</name>
<reference evidence="2 3" key="1">
    <citation type="submission" date="2016-10" db="EMBL/GenBank/DDBJ databases">
        <authorList>
            <person name="de Groot N.N."/>
        </authorList>
    </citation>
    <scope>NUCLEOTIDE SEQUENCE [LARGE SCALE GENOMIC DNA]</scope>
    <source>
        <strain evidence="2 3">DSM 527</strain>
    </source>
</reference>
<dbReference type="AlphaFoldDB" id="A0A1G7IW03"/>
<feature type="chain" id="PRO_5011701094" description="Outer membrane protein beta-barrel domain-containing protein" evidence="1">
    <location>
        <begin position="21"/>
        <end position="220"/>
    </location>
</feature>
<evidence type="ECO:0000256" key="1">
    <source>
        <dbReference type="SAM" id="SignalP"/>
    </source>
</evidence>
<dbReference type="Proteomes" id="UP000199045">
    <property type="component" value="Unassembled WGS sequence"/>
</dbReference>
<dbReference type="STRING" id="104663.SAMN04488121_1011001"/>
<feature type="signal peptide" evidence="1">
    <location>
        <begin position="1"/>
        <end position="20"/>
    </location>
</feature>
<sequence length="220" mass="25087">MKKPLLVICLLCFSVITVSAQDKSPFRRSTYIKVNPSRLINELEVTIEQELTEKISLELGISGIYTDYPDYILTKKIDIGQKKPNISTEQFVDGRGLGFSASLRWYLVSKQEDLFRAQGTYFQPVLLYKKVFYPNDKVTINNGTYENTGDKDVYALQLLLGRQIRKDRFIIDPYVGVGVRMKVYDYNNFNNDNGMVGTNDGRLISVLPSLHLGVKIGLRL</sequence>
<dbReference type="RefSeq" id="WP_089829107.1">
    <property type="nucleotide sequence ID" value="NZ_FNBN01000001.1"/>
</dbReference>
<keyword evidence="1" id="KW-0732">Signal</keyword>
<gene>
    <name evidence="2" type="ORF">SAMN04488121_1011001</name>
</gene>
<protein>
    <recommendedName>
        <fullName evidence="4">Outer membrane protein beta-barrel domain-containing protein</fullName>
    </recommendedName>
</protein>
<proteinExistence type="predicted"/>
<evidence type="ECO:0000313" key="3">
    <source>
        <dbReference type="Proteomes" id="UP000199045"/>
    </source>
</evidence>
<evidence type="ECO:0008006" key="4">
    <source>
        <dbReference type="Google" id="ProtNLM"/>
    </source>
</evidence>
<organism evidence="2 3">
    <name type="scientific">Chitinophaga filiformis</name>
    <name type="common">Myxococcus filiformis</name>
    <name type="synonym">Flexibacter filiformis</name>
    <dbReference type="NCBI Taxonomy" id="104663"/>
    <lineage>
        <taxon>Bacteria</taxon>
        <taxon>Pseudomonadati</taxon>
        <taxon>Bacteroidota</taxon>
        <taxon>Chitinophagia</taxon>
        <taxon>Chitinophagales</taxon>
        <taxon>Chitinophagaceae</taxon>
        <taxon>Chitinophaga</taxon>
    </lineage>
</organism>